<dbReference type="NCBIfam" id="NF002853">
    <property type="entry name" value="PRK03140.1"/>
    <property type="match status" value="1"/>
</dbReference>
<keyword evidence="11" id="KW-0670">Pyruvate</keyword>
<comment type="caution">
    <text evidence="13">The sequence shown here is derived from an EMBL/GenBank/DDBJ whole genome shotgun (WGS) entry which is preliminary data.</text>
</comment>
<evidence type="ECO:0000256" key="5">
    <source>
        <dbReference type="ARBA" id="ARBA00022793"/>
    </source>
</evidence>
<keyword evidence="5" id="KW-0210">Decarboxylase</keyword>
<evidence type="ECO:0000256" key="1">
    <source>
        <dbReference type="ARBA" id="ARBA00001928"/>
    </source>
</evidence>
<dbReference type="EC" id="4.1.1.65" evidence="3"/>
<accession>A0A431UWR7</accession>
<evidence type="ECO:0000256" key="8">
    <source>
        <dbReference type="ARBA" id="ARBA00023209"/>
    </source>
</evidence>
<comment type="cofactor">
    <cofactor evidence="1">
        <name>pyruvate</name>
        <dbReference type="ChEBI" id="CHEBI:15361"/>
    </cofactor>
</comment>
<evidence type="ECO:0000256" key="10">
    <source>
        <dbReference type="ARBA" id="ARBA00023264"/>
    </source>
</evidence>
<evidence type="ECO:0000313" key="13">
    <source>
        <dbReference type="EMBL" id="RTQ95640.1"/>
    </source>
</evidence>
<evidence type="ECO:0000256" key="4">
    <source>
        <dbReference type="ARBA" id="ARBA00022516"/>
    </source>
</evidence>
<reference evidence="13 14" key="1">
    <citation type="submission" date="2018-12" db="EMBL/GenBank/DDBJ databases">
        <authorList>
            <person name="Yu L."/>
        </authorList>
    </citation>
    <scope>NUCLEOTIDE SEQUENCE [LARGE SCALE GENOMIC DNA]</scope>
    <source>
        <strain evidence="13 14">S5H2222</strain>
    </source>
</reference>
<evidence type="ECO:0000256" key="6">
    <source>
        <dbReference type="ARBA" id="ARBA00023098"/>
    </source>
</evidence>
<dbReference type="InterPro" id="IPR033177">
    <property type="entry name" value="PSD-B"/>
</dbReference>
<dbReference type="NCBIfam" id="TIGR00163">
    <property type="entry name" value="PS_decarb"/>
    <property type="match status" value="1"/>
</dbReference>
<evidence type="ECO:0000256" key="2">
    <source>
        <dbReference type="ARBA" id="ARBA00005189"/>
    </source>
</evidence>
<sequence>MKEKIYQRLIELTNGKYSSLVLKRLVTSTFSKNFIQRYSKVYEIDLSEVSRDLQSFSSLQDFFTRQLKEGARPIHLHEQTFISPVDAKVEAFGTIKCDAVFTVKNKPYTLQDLLGKDQIAEKYKNGNYIVFYLSPANYHRIHSPLDGTVIRQYVLGKKSYPVNQLGLTYGKKPISHNYRMISELQYQNNKNFALVKVGAMFVNSIQLTNTSKTWKKGQEIGYFSFGSTVVMLFEENFIHFTENIQKGHAVKMGEPIAIMI</sequence>
<name>A0A431UWR7_9BACI</name>
<comment type="pathway">
    <text evidence="2">Lipid metabolism.</text>
</comment>
<evidence type="ECO:0000313" key="14">
    <source>
        <dbReference type="Proteomes" id="UP000276349"/>
    </source>
</evidence>
<protein>
    <recommendedName>
        <fullName evidence="3">phosphatidylserine decarboxylase</fullName>
        <ecNumber evidence="3">4.1.1.65</ecNumber>
    </recommendedName>
</protein>
<dbReference type="OrthoDB" id="9802030at2"/>
<organism evidence="13 14">
    <name type="scientific">Lysinibacillus telephonicus</name>
    <dbReference type="NCBI Taxonomy" id="1714840"/>
    <lineage>
        <taxon>Bacteria</taxon>
        <taxon>Bacillati</taxon>
        <taxon>Bacillota</taxon>
        <taxon>Bacilli</taxon>
        <taxon>Bacillales</taxon>
        <taxon>Bacillaceae</taxon>
        <taxon>Lysinibacillus</taxon>
    </lineage>
</organism>
<keyword evidence="14" id="KW-1185">Reference proteome</keyword>
<gene>
    <name evidence="13" type="ORF">EKG35_02850</name>
</gene>
<dbReference type="Proteomes" id="UP000276349">
    <property type="component" value="Unassembled WGS sequence"/>
</dbReference>
<dbReference type="PANTHER" id="PTHR10067:SF6">
    <property type="entry name" value="PHOSPHATIDYLSERINE DECARBOXYLASE PROENZYME, MITOCHONDRIAL"/>
    <property type="match status" value="1"/>
</dbReference>
<dbReference type="PANTHER" id="PTHR10067">
    <property type="entry name" value="PHOSPHATIDYLSERINE DECARBOXYLASE"/>
    <property type="match status" value="1"/>
</dbReference>
<keyword evidence="6" id="KW-0443">Lipid metabolism</keyword>
<dbReference type="GO" id="GO:0004609">
    <property type="term" value="F:phosphatidylserine decarboxylase activity"/>
    <property type="evidence" value="ECO:0007669"/>
    <property type="project" value="UniProtKB-EC"/>
</dbReference>
<evidence type="ECO:0000256" key="7">
    <source>
        <dbReference type="ARBA" id="ARBA00023145"/>
    </source>
</evidence>
<keyword evidence="10" id="KW-1208">Phospholipid metabolism</keyword>
<evidence type="ECO:0000256" key="11">
    <source>
        <dbReference type="ARBA" id="ARBA00023317"/>
    </source>
</evidence>
<keyword evidence="8" id="KW-0594">Phospholipid biosynthesis</keyword>
<dbReference type="AlphaFoldDB" id="A0A431UWR7"/>
<evidence type="ECO:0000256" key="12">
    <source>
        <dbReference type="ARBA" id="ARBA00024326"/>
    </source>
</evidence>
<dbReference type="EMBL" id="RXNR01000005">
    <property type="protein sequence ID" value="RTQ95640.1"/>
    <property type="molecule type" value="Genomic_DNA"/>
</dbReference>
<proteinExistence type="predicted"/>
<dbReference type="Pfam" id="PF02666">
    <property type="entry name" value="PS_Dcarbxylase"/>
    <property type="match status" value="1"/>
</dbReference>
<evidence type="ECO:0000256" key="9">
    <source>
        <dbReference type="ARBA" id="ARBA00023239"/>
    </source>
</evidence>
<keyword evidence="9 13" id="KW-0456">Lyase</keyword>
<dbReference type="GO" id="GO:0006646">
    <property type="term" value="P:phosphatidylethanolamine biosynthetic process"/>
    <property type="evidence" value="ECO:0007669"/>
    <property type="project" value="UniProtKB-UniPathway"/>
</dbReference>
<dbReference type="UniPathway" id="UPA00558"/>
<dbReference type="InterPro" id="IPR003817">
    <property type="entry name" value="PS_Dcarbxylase"/>
</dbReference>
<comment type="pathway">
    <text evidence="12">Phospholipid metabolism; phosphatidylethanolamine biosynthesis.</text>
</comment>
<dbReference type="RefSeq" id="WP_126292807.1">
    <property type="nucleotide sequence ID" value="NZ_CP155468.1"/>
</dbReference>
<evidence type="ECO:0000256" key="3">
    <source>
        <dbReference type="ARBA" id="ARBA00012243"/>
    </source>
</evidence>
<keyword evidence="7" id="KW-0865">Zymogen</keyword>
<keyword evidence="4" id="KW-0444">Lipid biosynthesis</keyword>